<name>A0ACD4D4D3_9HYPH</name>
<sequence length="63" mass="6994">MALQIRNSHIDAIVSELQSLTKARTKTEVVRRALQHELARVRASLHGAEAMQLKATDDAIKDS</sequence>
<keyword evidence="2" id="KW-1185">Reference proteome</keyword>
<proteinExistence type="predicted"/>
<gene>
    <name evidence="1" type="ORF">N8E88_30690</name>
</gene>
<reference evidence="1" key="1">
    <citation type="submission" date="2022-09" db="EMBL/GenBank/DDBJ databases">
        <title>Interaction between co-microsymbionts with complementary sets of symbiotic genes in legume-rhizobium systems.</title>
        <authorList>
            <person name="Safronova V."/>
            <person name="Sazanova A."/>
            <person name="Afonin A."/>
            <person name="Chirak E."/>
        </authorList>
    </citation>
    <scope>NUCLEOTIDE SEQUENCE</scope>
    <source>
        <strain evidence="1">A18/3m</strain>
    </source>
</reference>
<dbReference type="EMBL" id="CP104973">
    <property type="protein sequence ID" value="UXN60787.1"/>
    <property type="molecule type" value="Genomic_DNA"/>
</dbReference>
<evidence type="ECO:0000313" key="1">
    <source>
        <dbReference type="EMBL" id="UXN60787.1"/>
    </source>
</evidence>
<organism evidence="1 2">
    <name type="scientific">Phyllobacterium zundukense</name>
    <dbReference type="NCBI Taxonomy" id="1867719"/>
    <lineage>
        <taxon>Bacteria</taxon>
        <taxon>Pseudomonadati</taxon>
        <taxon>Pseudomonadota</taxon>
        <taxon>Alphaproteobacteria</taxon>
        <taxon>Hyphomicrobiales</taxon>
        <taxon>Phyllobacteriaceae</taxon>
        <taxon>Phyllobacterium</taxon>
    </lineage>
</organism>
<accession>A0ACD4D4D3</accession>
<dbReference type="Proteomes" id="UP001061991">
    <property type="component" value="Chromosome"/>
</dbReference>
<protein>
    <submittedName>
        <fullName evidence="1">Type II toxin-antitoxin system VapB family antitoxin</fullName>
    </submittedName>
</protein>
<evidence type="ECO:0000313" key="2">
    <source>
        <dbReference type="Proteomes" id="UP001061991"/>
    </source>
</evidence>